<evidence type="ECO:0000259" key="2">
    <source>
        <dbReference type="Pfam" id="PF25441"/>
    </source>
</evidence>
<evidence type="ECO:0000256" key="1">
    <source>
        <dbReference type="SAM" id="MobiDB-lite"/>
    </source>
</evidence>
<accession>A0AAW1QR48</accession>
<dbReference type="AlphaFoldDB" id="A0AAW1QR48"/>
<protein>
    <recommendedName>
        <fullName evidence="2">UGP3-like C-terminal hexapeptide repeats domain-containing protein</fullName>
    </recommendedName>
</protein>
<reference evidence="3 4" key="1">
    <citation type="journal article" date="2024" name="Nat. Commun.">
        <title>Phylogenomics reveals the evolutionary origins of lichenization in chlorophyte algae.</title>
        <authorList>
            <person name="Puginier C."/>
            <person name="Libourel C."/>
            <person name="Otte J."/>
            <person name="Skaloud P."/>
            <person name="Haon M."/>
            <person name="Grisel S."/>
            <person name="Petersen M."/>
            <person name="Berrin J.G."/>
            <person name="Delaux P.M."/>
            <person name="Dal Grande F."/>
            <person name="Keller J."/>
        </authorList>
    </citation>
    <scope>NUCLEOTIDE SEQUENCE [LARGE SCALE GENOMIC DNA]</scope>
    <source>
        <strain evidence="3 4">SAG 2043</strain>
    </source>
</reference>
<dbReference type="InterPro" id="IPR029044">
    <property type="entry name" value="Nucleotide-diphossugar_trans"/>
</dbReference>
<dbReference type="Proteomes" id="UP001489004">
    <property type="component" value="Unassembled WGS sequence"/>
</dbReference>
<comment type="caution">
    <text evidence="3">The sequence shown here is derived from an EMBL/GenBank/DDBJ whole genome shotgun (WGS) entry which is preliminary data.</text>
</comment>
<dbReference type="GO" id="GO:0003977">
    <property type="term" value="F:UDP-N-acetylglucosamine diphosphorylase activity"/>
    <property type="evidence" value="ECO:0007669"/>
    <property type="project" value="TreeGrafter"/>
</dbReference>
<dbReference type="Pfam" id="PF25441">
    <property type="entry name" value="Hexapep_UGP3_C"/>
    <property type="match status" value="2"/>
</dbReference>
<feature type="region of interest" description="Disordered" evidence="1">
    <location>
        <begin position="704"/>
        <end position="725"/>
    </location>
</feature>
<gene>
    <name evidence="3" type="ORF">WJX72_006832</name>
</gene>
<proteinExistence type="predicted"/>
<sequence length="869" mass="95515">MQQSSREIQQLQQIDEFDRQLAHLTRLLDALSQATSTSQQVAVLEQDERVQAWLRSARSQAVVSELRCLSLSELFAILCLPAMMQEHVLSAQPEGNNLSLAVRTLSDALSRVNTFYSSIGGLLGYQRKCLEIMRAAVLAELQGCDASEACTPVTFHMPKGPDLAGPDGRRLAAQAAATGLEALPHMAEIYPLGGAGDRLGLKCEVTGASIPTAMLPYCGRTLLEGLIRDLQAREYLYYQLKGFQQMTPIAIMTSDAKGNHQRVLQLLESYNWFGRGQDAFRVFRQPLVPVVSAEDGRWLLPEAMQPVMKPGGHGAIWKLMLDEGVFDWLYQHDREAAIIRQISNPMAGTDATLLALSGAGYADGRSFGFASCERAVGAAEGMNVLMERQIPRPDGRGVEYAYNVTNVEYTEFERLGICDECAEGSQFSRFPANTNVLYVGLKAAEGAVRAGVRDGGGAALPGMIFNLKKKVTYQDAVSGRERTVHAGRMECTMQNLVDSLAQRFRAPVPDERHSVLNTFVVYNKRRRVTSSAKRKRAPGSTSIHQTPDGSFRDLMLNARDLLQRCNLLHVPEVGTVEQYLAKGPGFIFLYHPALGPLWDVIAQKIWGGALADGAEVVLEVAEACLVDVQVEGSLQVRADAVVGQVEPALAVNYNQIVSRRDIQISQINGRQIWYRNGTNSHHPVSATQDSANPQLPLHKEFSHVTGTASAEEPSPVSAKSTSLHSEAVTSGSERLVYSSRCGRIRLNSVIVRNRGIDWAHPGNVYWQHKVQRHETCSIVLHGQAEFEASRVILEGNLHFEVPDGFRMVVTADGGRLQTSLLPIGGQPSWEWRYKMGSQGDIKLTREEAGHSSSPLARSDSTELPFSYVI</sequence>
<feature type="domain" description="UGP3-like C-terminal hexapeptide repeats" evidence="2">
    <location>
        <begin position="724"/>
        <end position="844"/>
    </location>
</feature>
<organism evidence="3 4">
    <name type="scientific">[Myrmecia] bisecta</name>
    <dbReference type="NCBI Taxonomy" id="41462"/>
    <lineage>
        <taxon>Eukaryota</taxon>
        <taxon>Viridiplantae</taxon>
        <taxon>Chlorophyta</taxon>
        <taxon>core chlorophytes</taxon>
        <taxon>Trebouxiophyceae</taxon>
        <taxon>Trebouxiales</taxon>
        <taxon>Trebouxiaceae</taxon>
        <taxon>Myrmecia</taxon>
    </lineage>
</organism>
<dbReference type="EMBL" id="JALJOR010000002">
    <property type="protein sequence ID" value="KAK9823989.1"/>
    <property type="molecule type" value="Genomic_DNA"/>
</dbReference>
<keyword evidence="4" id="KW-1185">Reference proteome</keyword>
<dbReference type="PANTHER" id="PTHR11952:SF14">
    <property type="entry name" value="UTP--GLUCOSE-1-PHOSPHATE URIDYLYLTRANSFERASE 3, CHLOROPLASTIC"/>
    <property type="match status" value="1"/>
</dbReference>
<evidence type="ECO:0000313" key="3">
    <source>
        <dbReference type="EMBL" id="KAK9823989.1"/>
    </source>
</evidence>
<evidence type="ECO:0000313" key="4">
    <source>
        <dbReference type="Proteomes" id="UP001489004"/>
    </source>
</evidence>
<dbReference type="Gene3D" id="3.90.550.10">
    <property type="entry name" value="Spore Coat Polysaccharide Biosynthesis Protein SpsA, Chain A"/>
    <property type="match status" value="1"/>
</dbReference>
<dbReference type="GO" id="GO:0006048">
    <property type="term" value="P:UDP-N-acetylglucosamine biosynthetic process"/>
    <property type="evidence" value="ECO:0007669"/>
    <property type="project" value="TreeGrafter"/>
</dbReference>
<dbReference type="InterPro" id="IPR039741">
    <property type="entry name" value="UDP-sugar_pyrophosphorylase"/>
</dbReference>
<dbReference type="SUPFAM" id="SSF53448">
    <property type="entry name" value="Nucleotide-diphospho-sugar transferases"/>
    <property type="match status" value="1"/>
</dbReference>
<feature type="domain" description="UGP3-like C-terminal hexapeptide repeats" evidence="2">
    <location>
        <begin position="605"/>
        <end position="658"/>
    </location>
</feature>
<dbReference type="InterPro" id="IPR057388">
    <property type="entry name" value="Hexapep_UGP3_C"/>
</dbReference>
<dbReference type="PANTHER" id="PTHR11952">
    <property type="entry name" value="UDP- GLUCOSE PYROPHOSPHORYLASE"/>
    <property type="match status" value="1"/>
</dbReference>
<name>A0AAW1QR48_9CHLO</name>